<sequence length="197" mass="21644">DASDIDRSAAAYRIHRYGAVRVPSLYRPALGISSMHARQLNWIRYSTPSPPAHRRTIDVPGYGSASSVYSKSSARARNALPDADKNHGLASRADHPQRRAHSDHQQKDRLGDYPGRKTRVRSAEANELRVRSFVPLWSGMRSERQRSRLLLQGGGCGDALPQAAAATCCSGRTDPIVSAVPCPQRTMPGQRDHVQVV</sequence>
<feature type="non-terminal residue" evidence="2">
    <location>
        <position position="197"/>
    </location>
</feature>
<feature type="non-terminal residue" evidence="2">
    <location>
        <position position="1"/>
    </location>
</feature>
<keyword evidence="3" id="KW-1185">Reference proteome</keyword>
<dbReference type="Proteomes" id="UP001432322">
    <property type="component" value="Unassembled WGS sequence"/>
</dbReference>
<reference evidence="2" key="1">
    <citation type="submission" date="2023-10" db="EMBL/GenBank/DDBJ databases">
        <title>Genome assembly of Pristionchus species.</title>
        <authorList>
            <person name="Yoshida K."/>
            <person name="Sommer R.J."/>
        </authorList>
    </citation>
    <scope>NUCLEOTIDE SEQUENCE</scope>
    <source>
        <strain evidence="2">RS5133</strain>
    </source>
</reference>
<organism evidence="2 3">
    <name type="scientific">Pristionchus fissidentatus</name>
    <dbReference type="NCBI Taxonomy" id="1538716"/>
    <lineage>
        <taxon>Eukaryota</taxon>
        <taxon>Metazoa</taxon>
        <taxon>Ecdysozoa</taxon>
        <taxon>Nematoda</taxon>
        <taxon>Chromadorea</taxon>
        <taxon>Rhabditida</taxon>
        <taxon>Rhabditina</taxon>
        <taxon>Diplogasteromorpha</taxon>
        <taxon>Diplogasteroidea</taxon>
        <taxon>Neodiplogasteridae</taxon>
        <taxon>Pristionchus</taxon>
    </lineage>
</organism>
<comment type="caution">
    <text evidence="2">The sequence shown here is derived from an EMBL/GenBank/DDBJ whole genome shotgun (WGS) entry which is preliminary data.</text>
</comment>
<name>A0AAV5UR61_9BILA</name>
<feature type="compositionally biased region" description="Basic and acidic residues" evidence="1">
    <location>
        <begin position="82"/>
        <end position="123"/>
    </location>
</feature>
<dbReference type="EMBL" id="BTSY01000001">
    <property type="protein sequence ID" value="GMT09616.1"/>
    <property type="molecule type" value="Genomic_DNA"/>
</dbReference>
<protein>
    <submittedName>
        <fullName evidence="2">Uncharacterized protein</fullName>
    </submittedName>
</protein>
<feature type="region of interest" description="Disordered" evidence="1">
    <location>
        <begin position="81"/>
        <end position="123"/>
    </location>
</feature>
<evidence type="ECO:0000313" key="3">
    <source>
        <dbReference type="Proteomes" id="UP001432322"/>
    </source>
</evidence>
<evidence type="ECO:0000256" key="1">
    <source>
        <dbReference type="SAM" id="MobiDB-lite"/>
    </source>
</evidence>
<dbReference type="AlphaFoldDB" id="A0AAV5UR61"/>
<proteinExistence type="predicted"/>
<accession>A0AAV5UR61</accession>
<evidence type="ECO:0000313" key="2">
    <source>
        <dbReference type="EMBL" id="GMT09616.1"/>
    </source>
</evidence>
<gene>
    <name evidence="2" type="ORF">PFISCL1PPCAC_913</name>
</gene>